<reference evidence="4" key="1">
    <citation type="submission" date="2016-10" db="EMBL/GenBank/DDBJ databases">
        <authorList>
            <person name="Varghese N."/>
            <person name="Submissions S."/>
        </authorList>
    </citation>
    <scope>NUCLEOTIDE SEQUENCE [LARGE SCALE GENOMIC DNA]</scope>
    <source>
        <strain evidence="4">IBRC-M 10403</strain>
    </source>
</reference>
<sequence length="118" mass="12430">MNGQRARKIAAYSAYSVGAGVVAVAAGVLVAGIMASASSAWNFVPIAISAAVVISAGLWADRAVPWLMTSRKRAAERALLLSDLLHQAPNRELDDHHQRDRAHSGGDGHWAPAARGEH</sequence>
<proteinExistence type="predicted"/>
<feature type="region of interest" description="Disordered" evidence="1">
    <location>
        <begin position="91"/>
        <end position="118"/>
    </location>
</feature>
<keyword evidence="2" id="KW-1133">Transmembrane helix</keyword>
<organism evidence="3 4">
    <name type="scientific">Actinokineospora iranica</name>
    <dbReference type="NCBI Taxonomy" id="1271860"/>
    <lineage>
        <taxon>Bacteria</taxon>
        <taxon>Bacillati</taxon>
        <taxon>Actinomycetota</taxon>
        <taxon>Actinomycetes</taxon>
        <taxon>Pseudonocardiales</taxon>
        <taxon>Pseudonocardiaceae</taxon>
        <taxon>Actinokineospora</taxon>
    </lineage>
</organism>
<evidence type="ECO:0000256" key="2">
    <source>
        <dbReference type="SAM" id="Phobius"/>
    </source>
</evidence>
<feature type="transmembrane region" description="Helical" evidence="2">
    <location>
        <begin position="12"/>
        <end position="34"/>
    </location>
</feature>
<name>A0A1G6RDW6_9PSEU</name>
<feature type="compositionally biased region" description="Basic and acidic residues" evidence="1">
    <location>
        <begin position="91"/>
        <end position="106"/>
    </location>
</feature>
<evidence type="ECO:0000313" key="3">
    <source>
        <dbReference type="EMBL" id="SDD02728.1"/>
    </source>
</evidence>
<keyword evidence="2" id="KW-0472">Membrane</keyword>
<accession>A0A1G6RDW6</accession>
<evidence type="ECO:0000313" key="4">
    <source>
        <dbReference type="Proteomes" id="UP000199501"/>
    </source>
</evidence>
<protein>
    <submittedName>
        <fullName evidence="3">Uncharacterized protein</fullName>
    </submittedName>
</protein>
<dbReference type="EMBL" id="FMZZ01000006">
    <property type="protein sequence ID" value="SDD02728.1"/>
    <property type="molecule type" value="Genomic_DNA"/>
</dbReference>
<evidence type="ECO:0000256" key="1">
    <source>
        <dbReference type="SAM" id="MobiDB-lite"/>
    </source>
</evidence>
<keyword evidence="4" id="KW-1185">Reference proteome</keyword>
<keyword evidence="2" id="KW-0812">Transmembrane</keyword>
<dbReference type="AlphaFoldDB" id="A0A1G6RDW6"/>
<feature type="transmembrane region" description="Helical" evidence="2">
    <location>
        <begin position="40"/>
        <end position="60"/>
    </location>
</feature>
<dbReference type="Proteomes" id="UP000199501">
    <property type="component" value="Unassembled WGS sequence"/>
</dbReference>
<gene>
    <name evidence="3" type="ORF">SAMN05216174_106297</name>
</gene>